<evidence type="ECO:0000313" key="1">
    <source>
        <dbReference type="EMBL" id="CAL6062215.1"/>
    </source>
</evidence>
<dbReference type="EMBL" id="CAXDID020000238">
    <property type="protein sequence ID" value="CAL6062215.1"/>
    <property type="molecule type" value="Genomic_DNA"/>
</dbReference>
<dbReference type="Proteomes" id="UP001642409">
    <property type="component" value="Unassembled WGS sequence"/>
</dbReference>
<comment type="caution">
    <text evidence="1">The sequence shown here is derived from an EMBL/GenBank/DDBJ whole genome shotgun (WGS) entry which is preliminary data.</text>
</comment>
<accession>A0ABP1KJ28</accession>
<keyword evidence="2" id="KW-1185">Reference proteome</keyword>
<evidence type="ECO:0000313" key="2">
    <source>
        <dbReference type="Proteomes" id="UP001642409"/>
    </source>
</evidence>
<protein>
    <submittedName>
        <fullName evidence="1">Hypothetical_protein</fullName>
    </submittedName>
</protein>
<reference evidence="1 2" key="1">
    <citation type="submission" date="2024-07" db="EMBL/GenBank/DDBJ databases">
        <authorList>
            <person name="Akdeniz Z."/>
        </authorList>
    </citation>
    <scope>NUCLEOTIDE SEQUENCE [LARGE SCALE GENOMIC DNA]</scope>
</reference>
<sequence>MIKLQTSPQAVSHTLEALSATLNIIRIQIAEVLVSNSSFSASSSNAGAFLGTFSEIYYGCIMKIVKSSINDVNVTAPQNFGLVIGYQYSSYSVSTSLSQGNNYINNIKQQNCVNFANTCNIFTNTRKLIHWITESQQLHKTTGNNRSKSIHLHQIM</sequence>
<gene>
    <name evidence="1" type="ORF">HINF_LOCUS50082</name>
</gene>
<name>A0ABP1KJ28_9EUKA</name>
<proteinExistence type="predicted"/>
<organism evidence="1 2">
    <name type="scientific">Hexamita inflata</name>
    <dbReference type="NCBI Taxonomy" id="28002"/>
    <lineage>
        <taxon>Eukaryota</taxon>
        <taxon>Metamonada</taxon>
        <taxon>Diplomonadida</taxon>
        <taxon>Hexamitidae</taxon>
        <taxon>Hexamitinae</taxon>
        <taxon>Hexamita</taxon>
    </lineage>
</organism>